<accession>A0A853EPU3</accession>
<feature type="transmembrane region" description="Helical" evidence="1">
    <location>
        <begin position="21"/>
        <end position="40"/>
    </location>
</feature>
<evidence type="ECO:0008006" key="4">
    <source>
        <dbReference type="Google" id="ProtNLM"/>
    </source>
</evidence>
<sequence length="524" mass="52835">MKFPSSDVHGPRDRGTSLIEVVVAVVLFGILTSTVLAIVLQTQASTVNNRARVAASNLAAREVDYVREQFMKSEQGPLDLMTAGTVINPHSFGAAGSALVVDGKPYTVKRSVAWNVTGSAASACEGGSLVKYPTMNVRVEVTWPSMGQTKPVVNTTNLAPPKGVGLSTTTSYVAVKVTNAAGGPNPGRTVTVFSTGESRSGTTDDAGCAVVEVRPKTGATGTSYSVRLSDPGHVDMAGNAAPTRLVGNVTQGQLNSSIDMAYDRAASLQLTVVGGDVVDADVAGSSLSVYQSVFQGSSGLTSHVLSGVRTTIGGLWPTTYGAFYGTTAPSSYPSVVLTPGGTGRLDVPIILAQGSITGAPAGTTILAMRPGVTDCAAPGAIAVDPAGFELVPGSWSFAAQSDLVGCSPGPAAVSLSAGGATEVVWKPSTLTITKAPADQGPLWAVPAHAADDACLPADPEGAAVIIGAGPTATVTLPAGDWYVFAAQDAGGRPATDQPCSSTGLVAVPYGADTTFTWTGPGAQP</sequence>
<gene>
    <name evidence="2" type="ORF">HZZ10_03320</name>
</gene>
<evidence type="ECO:0000313" key="3">
    <source>
        <dbReference type="Proteomes" id="UP000561011"/>
    </source>
</evidence>
<reference evidence="2 3" key="1">
    <citation type="submission" date="2020-07" db="EMBL/GenBank/DDBJ databases">
        <title>MOT database genomes.</title>
        <authorList>
            <person name="Joseph S."/>
            <person name="Aduse-Opoku J."/>
            <person name="Hashim A."/>
            <person name="Wade W."/>
            <person name="Curtis M."/>
        </authorList>
    </citation>
    <scope>NUCLEOTIDE SEQUENCE [LARGE SCALE GENOMIC DNA]</scope>
    <source>
        <strain evidence="2 3">DSM 100099</strain>
    </source>
</reference>
<dbReference type="AlphaFoldDB" id="A0A853EPU3"/>
<evidence type="ECO:0000256" key="1">
    <source>
        <dbReference type="SAM" id="Phobius"/>
    </source>
</evidence>
<keyword evidence="1" id="KW-0472">Membrane</keyword>
<keyword evidence="3" id="KW-1185">Reference proteome</keyword>
<proteinExistence type="predicted"/>
<organism evidence="2 3">
    <name type="scientific">Sanguibacter inulinus</name>
    <dbReference type="NCBI Taxonomy" id="60922"/>
    <lineage>
        <taxon>Bacteria</taxon>
        <taxon>Bacillati</taxon>
        <taxon>Actinomycetota</taxon>
        <taxon>Actinomycetes</taxon>
        <taxon>Micrococcales</taxon>
        <taxon>Sanguibacteraceae</taxon>
        <taxon>Sanguibacter</taxon>
    </lineage>
</organism>
<dbReference type="EMBL" id="JACBYE010000005">
    <property type="protein sequence ID" value="NYS92561.1"/>
    <property type="molecule type" value="Genomic_DNA"/>
</dbReference>
<dbReference type="RefSeq" id="WP_179912406.1">
    <property type="nucleotide sequence ID" value="NZ_JACBYE010000005.1"/>
</dbReference>
<keyword evidence="1" id="KW-0812">Transmembrane</keyword>
<dbReference type="Proteomes" id="UP000561011">
    <property type="component" value="Unassembled WGS sequence"/>
</dbReference>
<name>A0A853EPU3_9MICO</name>
<keyword evidence="1" id="KW-1133">Transmembrane helix</keyword>
<comment type="caution">
    <text evidence="2">The sequence shown here is derived from an EMBL/GenBank/DDBJ whole genome shotgun (WGS) entry which is preliminary data.</text>
</comment>
<evidence type="ECO:0000313" key="2">
    <source>
        <dbReference type="EMBL" id="NYS92561.1"/>
    </source>
</evidence>
<protein>
    <recommendedName>
        <fullName evidence="4">Prepilin-type N-terminal cleavage/methylation domain-containing protein</fullName>
    </recommendedName>
</protein>